<keyword evidence="1" id="KW-1133">Transmembrane helix</keyword>
<protein>
    <submittedName>
        <fullName evidence="2">Uncharacterized protein</fullName>
    </submittedName>
</protein>
<dbReference type="EMBL" id="FNBN01000003">
    <property type="protein sequence ID" value="SDG02434.1"/>
    <property type="molecule type" value="Genomic_DNA"/>
</dbReference>
<accession>A0A1G7QVF6</accession>
<organism evidence="2 3">
    <name type="scientific">Chitinophaga filiformis</name>
    <name type="common">Myxococcus filiformis</name>
    <name type="synonym">Flexibacter filiformis</name>
    <dbReference type="NCBI Taxonomy" id="104663"/>
    <lineage>
        <taxon>Bacteria</taxon>
        <taxon>Pseudomonadati</taxon>
        <taxon>Bacteroidota</taxon>
        <taxon>Chitinophagia</taxon>
        <taxon>Chitinophagales</taxon>
        <taxon>Chitinophagaceae</taxon>
        <taxon>Chitinophaga</taxon>
    </lineage>
</organism>
<name>A0A1G7QVF6_CHIFI</name>
<dbReference type="STRING" id="104663.SAMN04488121_103207"/>
<sequence>MNKGALYRHVGITAILLIISLYSWGSVKLPQPTYKVVPPYTALPDTIPVKKPVETETVEPKQEPPVEPVIKEVPKAKKQLKPIAVPTVVTPVKPTQIIKPKIVIKKIGVRVP</sequence>
<evidence type="ECO:0000256" key="1">
    <source>
        <dbReference type="SAM" id="Phobius"/>
    </source>
</evidence>
<evidence type="ECO:0000313" key="2">
    <source>
        <dbReference type="EMBL" id="SDG02434.1"/>
    </source>
</evidence>
<feature type="transmembrane region" description="Helical" evidence="1">
    <location>
        <begin position="6"/>
        <end position="25"/>
    </location>
</feature>
<keyword evidence="1" id="KW-0812">Transmembrane</keyword>
<dbReference type="Proteomes" id="UP000199045">
    <property type="component" value="Unassembled WGS sequence"/>
</dbReference>
<dbReference type="AlphaFoldDB" id="A0A1G7QVF6"/>
<gene>
    <name evidence="2" type="ORF">SAMN04488121_103207</name>
</gene>
<evidence type="ECO:0000313" key="3">
    <source>
        <dbReference type="Proteomes" id="UP000199045"/>
    </source>
</evidence>
<keyword evidence="1" id="KW-0472">Membrane</keyword>
<proteinExistence type="predicted"/>
<reference evidence="3" key="1">
    <citation type="submission" date="2016-10" db="EMBL/GenBank/DDBJ databases">
        <authorList>
            <person name="Varghese N."/>
            <person name="Submissions S."/>
        </authorList>
    </citation>
    <scope>NUCLEOTIDE SEQUENCE [LARGE SCALE GENOMIC DNA]</scope>
    <source>
        <strain evidence="3">DSM 527</strain>
    </source>
</reference>
<dbReference type="OrthoDB" id="678307at2"/>